<gene>
    <name evidence="1" type="ORF">CDIKLKGH_00004</name>
</gene>
<reference evidence="1" key="1">
    <citation type="submission" date="2020-06" db="EMBL/GenBank/DDBJ databases">
        <title>Unique genomic features of the anaerobic methanotrophic archaea.</title>
        <authorList>
            <person name="Chadwick G.L."/>
            <person name="Skennerton C.T."/>
            <person name="Laso-Perez R."/>
            <person name="Leu A.O."/>
            <person name="Speth D.R."/>
            <person name="Yu H."/>
            <person name="Morgan-Lang C."/>
            <person name="Hatzenpichler R."/>
            <person name="Goudeau D."/>
            <person name="Malmstrom R."/>
            <person name="Brazelton W.J."/>
            <person name="Woyke T."/>
            <person name="Hallam S.J."/>
            <person name="Tyson G.W."/>
            <person name="Wegener G."/>
            <person name="Boetius A."/>
            <person name="Orphan V."/>
        </authorList>
    </citation>
    <scope>NUCLEOTIDE SEQUENCE</scope>
</reference>
<protein>
    <submittedName>
        <fullName evidence="1">Uncharacterized protein</fullName>
    </submittedName>
</protein>
<proteinExistence type="predicted"/>
<organism evidence="1">
    <name type="scientific">Candidatus Methanogaster sp. ANME-2c ERB4</name>
    <dbReference type="NCBI Taxonomy" id="2759911"/>
    <lineage>
        <taxon>Archaea</taxon>
        <taxon>Methanobacteriati</taxon>
        <taxon>Methanobacteriota</taxon>
        <taxon>Stenosarchaea group</taxon>
        <taxon>Methanomicrobia</taxon>
        <taxon>Methanosarcinales</taxon>
        <taxon>ANME-2 cluster</taxon>
        <taxon>Candidatus Methanogasteraceae</taxon>
        <taxon>Candidatus Methanogaster</taxon>
    </lineage>
</organism>
<dbReference type="AlphaFoldDB" id="A0A7G9YB79"/>
<evidence type="ECO:0000313" key="1">
    <source>
        <dbReference type="EMBL" id="QNO45263.1"/>
    </source>
</evidence>
<accession>A0A7G9YB79</accession>
<name>A0A7G9YB79_9EURY</name>
<dbReference type="EMBL" id="MT631088">
    <property type="protein sequence ID" value="QNO45263.1"/>
    <property type="molecule type" value="Genomic_DNA"/>
</dbReference>
<sequence length="48" mass="5124">MHHGISSQAQVILAANPHIAVLPVIGPYSQSILVSDLFNSIDQNTIRG</sequence>